<keyword evidence="4" id="KW-1185">Reference proteome</keyword>
<comment type="caution">
    <text evidence="3">The sequence shown here is derived from an EMBL/GenBank/DDBJ whole genome shotgun (WGS) entry which is preliminary data.</text>
</comment>
<accession>A0ABQ5TVE2</accession>
<reference evidence="3" key="2">
    <citation type="submission" date="2023-01" db="EMBL/GenBank/DDBJ databases">
        <title>Draft genome sequence of Methylophaga thalassica strain NBRC 102424.</title>
        <authorList>
            <person name="Sun Q."/>
            <person name="Mori K."/>
        </authorList>
    </citation>
    <scope>NUCLEOTIDE SEQUENCE</scope>
    <source>
        <strain evidence="3">NBRC 102424</strain>
    </source>
</reference>
<feature type="region of interest" description="Disordered" evidence="1">
    <location>
        <begin position="76"/>
        <end position="145"/>
    </location>
</feature>
<gene>
    <name evidence="3" type="ORF">GCM10007891_19930</name>
</gene>
<evidence type="ECO:0000313" key="4">
    <source>
        <dbReference type="Proteomes" id="UP001161423"/>
    </source>
</evidence>
<evidence type="ECO:0000313" key="3">
    <source>
        <dbReference type="EMBL" id="GLQ00140.1"/>
    </source>
</evidence>
<sequence>MTSTEQVSSPRKKLLTPAQVKRCKTIAASTNDYSARANVLLAIHSGASQMQAATQTGLTIGQVRYWAARFRQLGMDAFPSSSNENPAQSAQTADALTEEKPKKVKSKDKKKSKADKTKNKDKKSKKDKSAKKDKKKAKDKKKTKK</sequence>
<dbReference type="InterPro" id="IPR055247">
    <property type="entry name" value="InsJ-like_HTH"/>
</dbReference>
<dbReference type="RefSeq" id="WP_284723241.1">
    <property type="nucleotide sequence ID" value="NZ_BSND01000005.1"/>
</dbReference>
<proteinExistence type="predicted"/>
<evidence type="ECO:0000256" key="1">
    <source>
        <dbReference type="SAM" id="MobiDB-lite"/>
    </source>
</evidence>
<dbReference type="EMBL" id="BSND01000005">
    <property type="protein sequence ID" value="GLQ00140.1"/>
    <property type="molecule type" value="Genomic_DNA"/>
</dbReference>
<evidence type="ECO:0000259" key="2">
    <source>
        <dbReference type="Pfam" id="PF13518"/>
    </source>
</evidence>
<feature type="domain" description="Insertion element IS150 protein InsJ-like helix-turn-helix" evidence="2">
    <location>
        <begin position="36"/>
        <end position="77"/>
    </location>
</feature>
<name>A0ABQ5TVE2_9GAMM</name>
<dbReference type="Pfam" id="PF13518">
    <property type="entry name" value="HTH_28"/>
    <property type="match status" value="1"/>
</dbReference>
<reference evidence="3" key="1">
    <citation type="journal article" date="2014" name="Int. J. Syst. Evol. Microbiol.">
        <title>Complete genome of a new Firmicutes species belonging to the dominant human colonic microbiota ('Ruminococcus bicirculans') reveals two chromosomes and a selective capacity to utilize plant glucans.</title>
        <authorList>
            <consortium name="NISC Comparative Sequencing Program"/>
            <person name="Wegmann U."/>
            <person name="Louis P."/>
            <person name="Goesmann A."/>
            <person name="Henrissat B."/>
            <person name="Duncan S.H."/>
            <person name="Flint H.J."/>
        </authorList>
    </citation>
    <scope>NUCLEOTIDE SEQUENCE</scope>
    <source>
        <strain evidence="3">NBRC 102424</strain>
    </source>
</reference>
<organism evidence="3 4">
    <name type="scientific">Methylophaga thalassica</name>
    <dbReference type="NCBI Taxonomy" id="40223"/>
    <lineage>
        <taxon>Bacteria</taxon>
        <taxon>Pseudomonadati</taxon>
        <taxon>Pseudomonadota</taxon>
        <taxon>Gammaproteobacteria</taxon>
        <taxon>Thiotrichales</taxon>
        <taxon>Piscirickettsiaceae</taxon>
        <taxon>Methylophaga</taxon>
    </lineage>
</organism>
<dbReference type="Proteomes" id="UP001161423">
    <property type="component" value="Unassembled WGS sequence"/>
</dbReference>
<feature type="compositionally biased region" description="Basic residues" evidence="1">
    <location>
        <begin position="102"/>
        <end position="145"/>
    </location>
</feature>
<feature type="compositionally biased region" description="Polar residues" evidence="1">
    <location>
        <begin position="79"/>
        <end position="94"/>
    </location>
</feature>
<protein>
    <recommendedName>
        <fullName evidence="2">Insertion element IS150 protein InsJ-like helix-turn-helix domain-containing protein</fullName>
    </recommendedName>
</protein>